<sequence>MPCVAHAHPPPQYRWWRELGGKKETISTSSTAGSTTGGKVSVTRSGEVGGTKIWGNGGVLLLDPTAHGTPDDKTSLVCEASNEAGQATMEIRVERAAPVTAHLTPRVVVVDAGGEGVLRCEVGGSRSHSITW</sequence>
<dbReference type="PROSITE" id="PS50835">
    <property type="entry name" value="IG_LIKE"/>
    <property type="match status" value="2"/>
</dbReference>
<accession>A0AAW0XAS2</accession>
<dbReference type="InterPro" id="IPR007110">
    <property type="entry name" value="Ig-like_dom"/>
</dbReference>
<dbReference type="SUPFAM" id="SSF48726">
    <property type="entry name" value="Immunoglobulin"/>
    <property type="match status" value="1"/>
</dbReference>
<feature type="domain" description="Ig-like" evidence="2">
    <location>
        <begin position="1"/>
        <end position="94"/>
    </location>
</feature>
<feature type="region of interest" description="Disordered" evidence="1">
    <location>
        <begin position="25"/>
        <end position="48"/>
    </location>
</feature>
<feature type="compositionally biased region" description="Low complexity" evidence="1">
    <location>
        <begin position="26"/>
        <end position="46"/>
    </location>
</feature>
<dbReference type="Proteomes" id="UP001445076">
    <property type="component" value="Unassembled WGS sequence"/>
</dbReference>
<feature type="non-terminal residue" evidence="3">
    <location>
        <position position="132"/>
    </location>
</feature>
<evidence type="ECO:0000256" key="1">
    <source>
        <dbReference type="SAM" id="MobiDB-lite"/>
    </source>
</evidence>
<feature type="domain" description="Ig-like" evidence="2">
    <location>
        <begin position="98"/>
        <end position="132"/>
    </location>
</feature>
<dbReference type="Gene3D" id="2.60.40.10">
    <property type="entry name" value="Immunoglobulins"/>
    <property type="match status" value="1"/>
</dbReference>
<dbReference type="InterPro" id="IPR036179">
    <property type="entry name" value="Ig-like_dom_sf"/>
</dbReference>
<comment type="caution">
    <text evidence="3">The sequence shown here is derived from an EMBL/GenBank/DDBJ whole genome shotgun (WGS) entry which is preliminary data.</text>
</comment>
<dbReference type="AlphaFoldDB" id="A0AAW0XAS2"/>
<name>A0AAW0XAS2_CHEQU</name>
<dbReference type="InterPro" id="IPR013783">
    <property type="entry name" value="Ig-like_fold"/>
</dbReference>
<evidence type="ECO:0000259" key="2">
    <source>
        <dbReference type="PROSITE" id="PS50835"/>
    </source>
</evidence>
<dbReference type="EMBL" id="JARKIK010000048">
    <property type="protein sequence ID" value="KAK8735149.1"/>
    <property type="molecule type" value="Genomic_DNA"/>
</dbReference>
<evidence type="ECO:0000313" key="4">
    <source>
        <dbReference type="Proteomes" id="UP001445076"/>
    </source>
</evidence>
<proteinExistence type="predicted"/>
<protein>
    <recommendedName>
        <fullName evidence="2">Ig-like domain-containing protein</fullName>
    </recommendedName>
</protein>
<evidence type="ECO:0000313" key="3">
    <source>
        <dbReference type="EMBL" id="KAK8735149.1"/>
    </source>
</evidence>
<keyword evidence="4" id="KW-1185">Reference proteome</keyword>
<organism evidence="3 4">
    <name type="scientific">Cherax quadricarinatus</name>
    <name type="common">Australian red claw crayfish</name>
    <dbReference type="NCBI Taxonomy" id="27406"/>
    <lineage>
        <taxon>Eukaryota</taxon>
        <taxon>Metazoa</taxon>
        <taxon>Ecdysozoa</taxon>
        <taxon>Arthropoda</taxon>
        <taxon>Crustacea</taxon>
        <taxon>Multicrustacea</taxon>
        <taxon>Malacostraca</taxon>
        <taxon>Eumalacostraca</taxon>
        <taxon>Eucarida</taxon>
        <taxon>Decapoda</taxon>
        <taxon>Pleocyemata</taxon>
        <taxon>Astacidea</taxon>
        <taxon>Parastacoidea</taxon>
        <taxon>Parastacidae</taxon>
        <taxon>Cherax</taxon>
    </lineage>
</organism>
<reference evidence="3 4" key="1">
    <citation type="journal article" date="2024" name="BMC Genomics">
        <title>Genome assembly of redclaw crayfish (Cherax quadricarinatus) provides insights into its immune adaptation and hypoxia tolerance.</title>
        <authorList>
            <person name="Liu Z."/>
            <person name="Zheng J."/>
            <person name="Li H."/>
            <person name="Fang K."/>
            <person name="Wang S."/>
            <person name="He J."/>
            <person name="Zhou D."/>
            <person name="Weng S."/>
            <person name="Chi M."/>
            <person name="Gu Z."/>
            <person name="He J."/>
            <person name="Li F."/>
            <person name="Wang M."/>
        </authorList>
    </citation>
    <scope>NUCLEOTIDE SEQUENCE [LARGE SCALE GENOMIC DNA]</scope>
    <source>
        <strain evidence="3">ZL_2023a</strain>
    </source>
</reference>
<gene>
    <name evidence="3" type="ORF">OTU49_005520</name>
</gene>